<dbReference type="PANTHER" id="PTHR12510">
    <property type="entry name" value="TROPONIN C-AKIN-1 PROTEIN"/>
    <property type="match status" value="1"/>
</dbReference>
<dbReference type="InterPro" id="IPR039126">
    <property type="entry name" value="GGACT"/>
</dbReference>
<reference evidence="6 7" key="1">
    <citation type="journal article" date="2023" name="Plants (Basel)">
        <title>Bridging the Gap: Combining Genomics and Transcriptomics Approaches to Understand Stylosanthes scabra, an Orphan Legume from the Brazilian Caatinga.</title>
        <authorList>
            <person name="Ferreira-Neto J.R.C."/>
            <person name="da Silva M.D."/>
            <person name="Binneck E."/>
            <person name="de Melo N.F."/>
            <person name="da Silva R.H."/>
            <person name="de Melo A.L.T.M."/>
            <person name="Pandolfi V."/>
            <person name="Bustamante F.O."/>
            <person name="Brasileiro-Vidal A.C."/>
            <person name="Benko-Iseppon A.M."/>
        </authorList>
    </citation>
    <scope>NUCLEOTIDE SEQUENCE [LARGE SCALE GENOMIC DNA]</scope>
    <source>
        <tissue evidence="6">Leaves</tissue>
    </source>
</reference>
<name>A0ABU6ZFH8_9FABA</name>
<organism evidence="6 7">
    <name type="scientific">Stylosanthes scabra</name>
    <dbReference type="NCBI Taxonomy" id="79078"/>
    <lineage>
        <taxon>Eukaryota</taxon>
        <taxon>Viridiplantae</taxon>
        <taxon>Streptophyta</taxon>
        <taxon>Embryophyta</taxon>
        <taxon>Tracheophyta</taxon>
        <taxon>Spermatophyta</taxon>
        <taxon>Magnoliopsida</taxon>
        <taxon>eudicotyledons</taxon>
        <taxon>Gunneridae</taxon>
        <taxon>Pentapetalae</taxon>
        <taxon>rosids</taxon>
        <taxon>fabids</taxon>
        <taxon>Fabales</taxon>
        <taxon>Fabaceae</taxon>
        <taxon>Papilionoideae</taxon>
        <taxon>50 kb inversion clade</taxon>
        <taxon>dalbergioids sensu lato</taxon>
        <taxon>Dalbergieae</taxon>
        <taxon>Pterocarpus clade</taxon>
        <taxon>Stylosanthes</taxon>
    </lineage>
</organism>
<dbReference type="Pfam" id="PF06094">
    <property type="entry name" value="GGACT"/>
    <property type="match status" value="1"/>
</dbReference>
<protein>
    <recommendedName>
        <fullName evidence="4">Gamma-glutamylcyclotransferase family protein</fullName>
    </recommendedName>
</protein>
<proteinExistence type="inferred from homology"/>
<dbReference type="SUPFAM" id="SSF110857">
    <property type="entry name" value="Gamma-glutamyl cyclotransferase-like"/>
    <property type="match status" value="1"/>
</dbReference>
<evidence type="ECO:0000256" key="2">
    <source>
        <dbReference type="ARBA" id="ARBA00008861"/>
    </source>
</evidence>
<gene>
    <name evidence="6" type="ORF">PIB30_047533</name>
</gene>
<evidence type="ECO:0000259" key="5">
    <source>
        <dbReference type="Pfam" id="PF06094"/>
    </source>
</evidence>
<dbReference type="Gene3D" id="3.10.490.10">
    <property type="entry name" value="Gamma-glutamyl cyclotransferase-like"/>
    <property type="match status" value="1"/>
</dbReference>
<keyword evidence="3" id="KW-0808">Transferase</keyword>
<dbReference type="Proteomes" id="UP001341840">
    <property type="component" value="Unassembled WGS sequence"/>
</dbReference>
<comment type="function">
    <text evidence="1">Putative gamma-glutamylcyclotransferase.</text>
</comment>
<evidence type="ECO:0000313" key="7">
    <source>
        <dbReference type="Proteomes" id="UP001341840"/>
    </source>
</evidence>
<evidence type="ECO:0000256" key="4">
    <source>
        <dbReference type="RuleBase" id="RU367036"/>
    </source>
</evidence>
<sequence length="177" mass="19477">MVVGEKEREAGEKGHLIFVYGTLKRGLPNYPLMEGLMAGNDVVLVGSYTTEEPHPLVLGPNGIPYLINLPGSGHRVKGDLYSVSDRALSLLDDFEGLSVGHYERLPVRVADDGGDKLEAEAYFGHRGFGVELWKKKGEVGLKEYGVEEAKEYVRKENRKPGSNIIDQVRDFVCGSPC</sequence>
<dbReference type="CDD" id="cd06661">
    <property type="entry name" value="GGCT_like"/>
    <property type="match status" value="1"/>
</dbReference>
<keyword evidence="3" id="KW-0012">Acyltransferase</keyword>
<evidence type="ECO:0000256" key="1">
    <source>
        <dbReference type="ARBA" id="ARBA00002782"/>
    </source>
</evidence>
<evidence type="ECO:0000313" key="6">
    <source>
        <dbReference type="EMBL" id="MED6220717.1"/>
    </source>
</evidence>
<dbReference type="InterPro" id="IPR013024">
    <property type="entry name" value="GGCT-like"/>
</dbReference>
<keyword evidence="7" id="KW-1185">Reference proteome</keyword>
<dbReference type="InterPro" id="IPR036568">
    <property type="entry name" value="GGCT-like_sf"/>
</dbReference>
<dbReference type="EMBL" id="JASCZI010272165">
    <property type="protein sequence ID" value="MED6220717.1"/>
    <property type="molecule type" value="Genomic_DNA"/>
</dbReference>
<comment type="caution">
    <text evidence="6">The sequence shown here is derived from an EMBL/GenBank/DDBJ whole genome shotgun (WGS) entry which is preliminary data.</text>
</comment>
<accession>A0ABU6ZFH8</accession>
<dbReference type="PANTHER" id="PTHR12510:SF15">
    <property type="entry name" value="GAMMA-GLUTAMYLCYCLOTRANSFERASE FAMILY PROTEIN"/>
    <property type="match status" value="1"/>
</dbReference>
<comment type="similarity">
    <text evidence="2 4">Belongs to the gamma-glutamylcyclotransferase family.</text>
</comment>
<evidence type="ECO:0000256" key="3">
    <source>
        <dbReference type="ARBA" id="ARBA00023315"/>
    </source>
</evidence>
<feature type="domain" description="Gamma-glutamylcyclotransferase AIG2-like" evidence="5">
    <location>
        <begin position="17"/>
        <end position="125"/>
    </location>
</feature>
<dbReference type="InterPro" id="IPR009288">
    <property type="entry name" value="AIG2-like_dom"/>
</dbReference>